<keyword evidence="2" id="KW-1185">Reference proteome</keyword>
<dbReference type="AlphaFoldDB" id="A0A1H9W2X7"/>
<reference evidence="2" key="1">
    <citation type="submission" date="2016-10" db="EMBL/GenBank/DDBJ databases">
        <authorList>
            <person name="Varghese N."/>
            <person name="Submissions S."/>
        </authorList>
    </citation>
    <scope>NUCLEOTIDE SEQUENCE [LARGE SCALE GENOMIC DNA]</scope>
    <source>
        <strain evidence="2">DSM 20524</strain>
    </source>
</reference>
<sequence length="129" mass="13519">MAVQNLPLGSSALLLPTGRPFPMTEYGSDQRIYTESGVPLSRLEGFFISAVGVAELARVEAPDAVLEGASTGDALELTGELRMTVTAVRRRVGERLEATGELRSTITGVTGARSLGRAAELVEAITDAS</sequence>
<organism evidence="1 2">
    <name type="scientific">Corynebacterium cystitidis DSM 20524</name>
    <dbReference type="NCBI Taxonomy" id="1121357"/>
    <lineage>
        <taxon>Bacteria</taxon>
        <taxon>Bacillati</taxon>
        <taxon>Actinomycetota</taxon>
        <taxon>Actinomycetes</taxon>
        <taxon>Mycobacteriales</taxon>
        <taxon>Corynebacteriaceae</taxon>
        <taxon>Corynebacterium</taxon>
    </lineage>
</organism>
<dbReference type="Proteomes" id="UP000198929">
    <property type="component" value="Unassembled WGS sequence"/>
</dbReference>
<evidence type="ECO:0000313" key="2">
    <source>
        <dbReference type="Proteomes" id="UP000198929"/>
    </source>
</evidence>
<gene>
    <name evidence="1" type="ORF">SAMN05661109_02520</name>
</gene>
<accession>A0A1H9W2X7</accession>
<dbReference type="STRING" id="1121357.SAMN05661109_02520"/>
<protein>
    <submittedName>
        <fullName evidence="1">Uncharacterized protein</fullName>
    </submittedName>
</protein>
<dbReference type="EMBL" id="FOGQ01000016">
    <property type="protein sequence ID" value="SES28300.1"/>
    <property type="molecule type" value="Genomic_DNA"/>
</dbReference>
<name>A0A1H9W2X7_9CORY</name>
<evidence type="ECO:0000313" key="1">
    <source>
        <dbReference type="EMBL" id="SES28300.1"/>
    </source>
</evidence>
<proteinExistence type="predicted"/>